<proteinExistence type="predicted"/>
<protein>
    <submittedName>
        <fullName evidence="1">Uncharacterized protein</fullName>
    </submittedName>
</protein>
<name>A0A6C0B4R2_9ZZZZ</name>
<evidence type="ECO:0000313" key="1">
    <source>
        <dbReference type="EMBL" id="QHS87030.1"/>
    </source>
</evidence>
<sequence>MSWVITRHLLKCGGNNINWRIGNYNNYSSKQCQTLRKIYTYLPNSKRYKYFLKNINQSLYTDIDIYVSNKIIRPSTSCFTPPRAYLTNWCKNYSGKIADKIFRKCVLREDILTKYNNEGLEISVDNMFSICIANIINKYHSYQSFSNIEPDYYGWKPDLFKRCMRECSRRWSVELLD</sequence>
<organism evidence="1">
    <name type="scientific">viral metagenome</name>
    <dbReference type="NCBI Taxonomy" id="1070528"/>
    <lineage>
        <taxon>unclassified sequences</taxon>
        <taxon>metagenomes</taxon>
        <taxon>organismal metagenomes</taxon>
    </lineage>
</organism>
<reference evidence="1" key="1">
    <citation type="journal article" date="2020" name="Nature">
        <title>Giant virus diversity and host interactions through global metagenomics.</title>
        <authorList>
            <person name="Schulz F."/>
            <person name="Roux S."/>
            <person name="Paez-Espino D."/>
            <person name="Jungbluth S."/>
            <person name="Walsh D.A."/>
            <person name="Denef V.J."/>
            <person name="McMahon K.D."/>
            <person name="Konstantinidis K.T."/>
            <person name="Eloe-Fadrosh E.A."/>
            <person name="Kyrpides N.C."/>
            <person name="Woyke T."/>
        </authorList>
    </citation>
    <scope>NUCLEOTIDE SEQUENCE</scope>
    <source>
        <strain evidence="1">GVMAG-M-3300009422-16</strain>
    </source>
</reference>
<dbReference type="EMBL" id="MN739074">
    <property type="protein sequence ID" value="QHS87030.1"/>
    <property type="molecule type" value="Genomic_DNA"/>
</dbReference>
<dbReference type="AlphaFoldDB" id="A0A6C0B4R2"/>
<accession>A0A6C0B4R2</accession>